<sequence length="153" mass="17036">MWMSIAVHVPKVVWIQSRQGTHRQSHAPGLVCMVSHALCSPCHTPGTGSRLFAQDSFPQLCGKQSGKAVKVGRWVYGREVGAGSLCADEVGQSEARSTALRWTRKQGAAWERRSPRQAKYFPLSPPSLRKQSVSLFMDLEPLSFRTFSSNRLH</sequence>
<protein>
    <submittedName>
        <fullName evidence="1">Uncharacterized protein</fullName>
    </submittedName>
</protein>
<gene>
    <name evidence="1" type="ORF">SKAU_G00229650</name>
</gene>
<reference evidence="1" key="1">
    <citation type="journal article" date="2023" name="Science">
        <title>Genome structures resolve the early diversification of teleost fishes.</title>
        <authorList>
            <person name="Parey E."/>
            <person name="Louis A."/>
            <person name="Montfort J."/>
            <person name="Bouchez O."/>
            <person name="Roques C."/>
            <person name="Iampietro C."/>
            <person name="Lluch J."/>
            <person name="Castinel A."/>
            <person name="Donnadieu C."/>
            <person name="Desvignes T."/>
            <person name="Floi Bucao C."/>
            <person name="Jouanno E."/>
            <person name="Wen M."/>
            <person name="Mejri S."/>
            <person name="Dirks R."/>
            <person name="Jansen H."/>
            <person name="Henkel C."/>
            <person name="Chen W.J."/>
            <person name="Zahm M."/>
            <person name="Cabau C."/>
            <person name="Klopp C."/>
            <person name="Thompson A.W."/>
            <person name="Robinson-Rechavi M."/>
            <person name="Braasch I."/>
            <person name="Lecointre G."/>
            <person name="Bobe J."/>
            <person name="Postlethwait J.H."/>
            <person name="Berthelot C."/>
            <person name="Roest Crollius H."/>
            <person name="Guiguen Y."/>
        </authorList>
    </citation>
    <scope>NUCLEOTIDE SEQUENCE</scope>
    <source>
        <strain evidence="1">WJC10195</strain>
    </source>
</reference>
<dbReference type="AlphaFoldDB" id="A0A9Q1IT51"/>
<keyword evidence="2" id="KW-1185">Reference proteome</keyword>
<comment type="caution">
    <text evidence="1">The sequence shown here is derived from an EMBL/GenBank/DDBJ whole genome shotgun (WGS) entry which is preliminary data.</text>
</comment>
<evidence type="ECO:0000313" key="1">
    <source>
        <dbReference type="EMBL" id="KAJ8351489.1"/>
    </source>
</evidence>
<dbReference type="EMBL" id="JAINUF010000008">
    <property type="protein sequence ID" value="KAJ8351489.1"/>
    <property type="molecule type" value="Genomic_DNA"/>
</dbReference>
<accession>A0A9Q1IT51</accession>
<proteinExistence type="predicted"/>
<organism evidence="1 2">
    <name type="scientific">Synaphobranchus kaupii</name>
    <name type="common">Kaup's arrowtooth eel</name>
    <dbReference type="NCBI Taxonomy" id="118154"/>
    <lineage>
        <taxon>Eukaryota</taxon>
        <taxon>Metazoa</taxon>
        <taxon>Chordata</taxon>
        <taxon>Craniata</taxon>
        <taxon>Vertebrata</taxon>
        <taxon>Euteleostomi</taxon>
        <taxon>Actinopterygii</taxon>
        <taxon>Neopterygii</taxon>
        <taxon>Teleostei</taxon>
        <taxon>Anguilliformes</taxon>
        <taxon>Synaphobranchidae</taxon>
        <taxon>Synaphobranchus</taxon>
    </lineage>
</organism>
<evidence type="ECO:0000313" key="2">
    <source>
        <dbReference type="Proteomes" id="UP001152622"/>
    </source>
</evidence>
<name>A0A9Q1IT51_SYNKA</name>
<dbReference type="Proteomes" id="UP001152622">
    <property type="component" value="Chromosome 8"/>
</dbReference>